<feature type="signal peptide" evidence="1">
    <location>
        <begin position="1"/>
        <end position="23"/>
    </location>
</feature>
<comment type="caution">
    <text evidence="2">The sequence shown here is derived from an EMBL/GenBank/DDBJ whole genome shotgun (WGS) entry which is preliminary data.</text>
</comment>
<dbReference type="Proteomes" id="UP000233517">
    <property type="component" value="Unassembled WGS sequence"/>
</dbReference>
<protein>
    <recommendedName>
        <fullName evidence="4">ABC transporter substrate-binding protein</fullName>
    </recommendedName>
</protein>
<keyword evidence="1" id="KW-0732">Signal</keyword>
<dbReference type="PANTHER" id="PTHR43649:SF12">
    <property type="entry name" value="DIACETYLCHITOBIOSE BINDING PROTEIN DASA"/>
    <property type="match status" value="1"/>
</dbReference>
<accession>A0A2N2E8Z0</accession>
<evidence type="ECO:0000256" key="1">
    <source>
        <dbReference type="SAM" id="SignalP"/>
    </source>
</evidence>
<organism evidence="2 3">
    <name type="scientific">Candidatus Falkowbacteria bacterium HGW-Falkowbacteria-1</name>
    <dbReference type="NCBI Taxonomy" id="2013768"/>
    <lineage>
        <taxon>Bacteria</taxon>
        <taxon>Candidatus Falkowiibacteriota</taxon>
    </lineage>
</organism>
<evidence type="ECO:0000313" key="2">
    <source>
        <dbReference type="EMBL" id="PKM91181.1"/>
    </source>
</evidence>
<reference evidence="2 3" key="1">
    <citation type="journal article" date="2017" name="ISME J.">
        <title>Potential for microbial H2 and metal transformations associated with novel bacteria and archaea in deep terrestrial subsurface sediments.</title>
        <authorList>
            <person name="Hernsdorf A.W."/>
            <person name="Amano Y."/>
            <person name="Miyakawa K."/>
            <person name="Ise K."/>
            <person name="Suzuki Y."/>
            <person name="Anantharaman K."/>
            <person name="Probst A."/>
            <person name="Burstein D."/>
            <person name="Thomas B.C."/>
            <person name="Banfield J.F."/>
        </authorList>
    </citation>
    <scope>NUCLEOTIDE SEQUENCE [LARGE SCALE GENOMIC DNA]</scope>
    <source>
        <strain evidence="2">HGW-Falkowbacteria-1</strain>
    </source>
</reference>
<dbReference type="PANTHER" id="PTHR43649">
    <property type="entry name" value="ARABINOSE-BINDING PROTEIN-RELATED"/>
    <property type="match status" value="1"/>
</dbReference>
<dbReference type="Pfam" id="PF01547">
    <property type="entry name" value="SBP_bac_1"/>
    <property type="match status" value="1"/>
</dbReference>
<proteinExistence type="predicted"/>
<evidence type="ECO:0008006" key="4">
    <source>
        <dbReference type="Google" id="ProtNLM"/>
    </source>
</evidence>
<evidence type="ECO:0000313" key="3">
    <source>
        <dbReference type="Proteomes" id="UP000233517"/>
    </source>
</evidence>
<sequence length="455" mass="51552">MKKKIIALSLVFVFLLTAGIGCKQPSMQETATPITLNYWRVFDGRDNFAEIISKYNEQHPYVTINYRMLRSDEYEEALLNAFAEDRGPDIFSIHNTWVRKYESKLEPMPPQTTMIFPVLQGTIKKEVVPEKRVMASLTLKDLKQNFADVVYADAVVNNQIYGLPLSVDTLAMYYNQDLFDQAGITDLPRYWNRDFQQAVKKLTKQDLKGNILQSGIALGGSENIDRYSDILSVLMMQNGAVMMSDAGQVLFQTIPAIFQGQGYNPGLMALRFYTDFANPIKEVYCWNNDLENSLDMFVSGKLAIMLGYSYQLPIIKSRAPKLNFLVEPLPQIEGATVPINMANYWLEVVSKKSPYKNEAWNFIQFMTSAENAGSYLSKTKKPTALRSLINSQKDDLDIGVFASQVLTSKSWYRGKNAALAESFVADMIEAVLSDVEDKTIEIMSLYANRIQQTVN</sequence>
<feature type="chain" id="PRO_5014884417" description="ABC transporter substrate-binding protein" evidence="1">
    <location>
        <begin position="24"/>
        <end position="455"/>
    </location>
</feature>
<dbReference type="Gene3D" id="3.40.190.10">
    <property type="entry name" value="Periplasmic binding protein-like II"/>
    <property type="match status" value="1"/>
</dbReference>
<dbReference type="AlphaFoldDB" id="A0A2N2E8Z0"/>
<name>A0A2N2E8Z0_9BACT</name>
<dbReference type="SUPFAM" id="SSF53850">
    <property type="entry name" value="Periplasmic binding protein-like II"/>
    <property type="match status" value="1"/>
</dbReference>
<dbReference type="InterPro" id="IPR006059">
    <property type="entry name" value="SBP"/>
</dbReference>
<gene>
    <name evidence="2" type="ORF">CVU82_03980</name>
</gene>
<dbReference type="PROSITE" id="PS51257">
    <property type="entry name" value="PROKAR_LIPOPROTEIN"/>
    <property type="match status" value="1"/>
</dbReference>
<dbReference type="InterPro" id="IPR050490">
    <property type="entry name" value="Bact_solute-bd_prot1"/>
</dbReference>
<dbReference type="EMBL" id="PHAI01000003">
    <property type="protein sequence ID" value="PKM91181.1"/>
    <property type="molecule type" value="Genomic_DNA"/>
</dbReference>